<evidence type="ECO:0000256" key="6">
    <source>
        <dbReference type="ARBA" id="ARBA00023175"/>
    </source>
</evidence>
<organism evidence="11 12">
    <name type="scientific">Xylaria hypoxylon</name>
    <dbReference type="NCBI Taxonomy" id="37992"/>
    <lineage>
        <taxon>Eukaryota</taxon>
        <taxon>Fungi</taxon>
        <taxon>Dikarya</taxon>
        <taxon>Ascomycota</taxon>
        <taxon>Pezizomycotina</taxon>
        <taxon>Sordariomycetes</taxon>
        <taxon>Xylariomycetidae</taxon>
        <taxon>Xylariales</taxon>
        <taxon>Xylariaceae</taxon>
        <taxon>Xylaria</taxon>
    </lineage>
</organism>
<dbReference type="GO" id="GO:0007019">
    <property type="term" value="P:microtubule depolymerization"/>
    <property type="evidence" value="ECO:0007669"/>
    <property type="project" value="TreeGrafter"/>
</dbReference>
<keyword evidence="2" id="KW-0963">Cytoplasm</keyword>
<dbReference type="PRINTS" id="PR00380">
    <property type="entry name" value="KINESINHEAVY"/>
</dbReference>
<evidence type="ECO:0000256" key="8">
    <source>
        <dbReference type="PROSITE-ProRule" id="PRU00283"/>
    </source>
</evidence>
<keyword evidence="12" id="KW-1185">Reference proteome</keyword>
<evidence type="ECO:0000256" key="2">
    <source>
        <dbReference type="ARBA" id="ARBA00022490"/>
    </source>
</evidence>
<dbReference type="GO" id="GO:0005524">
    <property type="term" value="F:ATP binding"/>
    <property type="evidence" value="ECO:0007669"/>
    <property type="project" value="UniProtKB-UniRule"/>
</dbReference>
<evidence type="ECO:0000256" key="3">
    <source>
        <dbReference type="ARBA" id="ARBA00022701"/>
    </source>
</evidence>
<dbReference type="SMART" id="SM00129">
    <property type="entry name" value="KISc"/>
    <property type="match status" value="1"/>
</dbReference>
<evidence type="ECO:0000256" key="5">
    <source>
        <dbReference type="ARBA" id="ARBA00022840"/>
    </source>
</evidence>
<dbReference type="InterPro" id="IPR001752">
    <property type="entry name" value="Kinesin_motor_dom"/>
</dbReference>
<feature type="binding site" evidence="8">
    <location>
        <begin position="100"/>
        <end position="107"/>
    </location>
    <ligand>
        <name>ATP</name>
        <dbReference type="ChEBI" id="CHEBI:30616"/>
    </ligand>
</feature>
<comment type="subcellular location">
    <subcellularLocation>
        <location evidence="1">Cytoplasm</location>
        <location evidence="1">Cytoskeleton</location>
    </subcellularLocation>
</comment>
<protein>
    <recommendedName>
        <fullName evidence="9">Kinesin-like protein</fullName>
    </recommendedName>
</protein>
<dbReference type="Gene3D" id="3.40.850.10">
    <property type="entry name" value="Kinesin motor domain"/>
    <property type="match status" value="1"/>
</dbReference>
<keyword evidence="7" id="KW-0206">Cytoskeleton</keyword>
<dbReference type="SUPFAM" id="SSF52540">
    <property type="entry name" value="P-loop containing nucleoside triphosphate hydrolases"/>
    <property type="match status" value="1"/>
</dbReference>
<dbReference type="GO" id="GO:0003777">
    <property type="term" value="F:microtubule motor activity"/>
    <property type="evidence" value="ECO:0007669"/>
    <property type="project" value="InterPro"/>
</dbReference>
<keyword evidence="5 8" id="KW-0067">ATP-binding</keyword>
<dbReference type="AlphaFoldDB" id="A0A4Z0XYJ4"/>
<evidence type="ECO:0000313" key="12">
    <source>
        <dbReference type="Proteomes" id="UP000297716"/>
    </source>
</evidence>
<keyword evidence="6 8" id="KW-0505">Motor protein</keyword>
<evidence type="ECO:0000256" key="7">
    <source>
        <dbReference type="ARBA" id="ARBA00023212"/>
    </source>
</evidence>
<evidence type="ECO:0000256" key="4">
    <source>
        <dbReference type="ARBA" id="ARBA00022741"/>
    </source>
</evidence>
<dbReference type="GO" id="GO:0007018">
    <property type="term" value="P:microtubule-based movement"/>
    <property type="evidence" value="ECO:0007669"/>
    <property type="project" value="InterPro"/>
</dbReference>
<keyword evidence="4 8" id="KW-0547">Nucleotide-binding</keyword>
<dbReference type="GO" id="GO:0008017">
    <property type="term" value="F:microtubule binding"/>
    <property type="evidence" value="ECO:0007669"/>
    <property type="project" value="InterPro"/>
</dbReference>
<dbReference type="InterPro" id="IPR027417">
    <property type="entry name" value="P-loop_NTPase"/>
</dbReference>
<evidence type="ECO:0000256" key="9">
    <source>
        <dbReference type="RuleBase" id="RU000394"/>
    </source>
</evidence>
<comment type="similarity">
    <text evidence="8 9">Belongs to the TRAFAC class myosin-kinesin ATPase superfamily. Kinesin family.</text>
</comment>
<evidence type="ECO:0000256" key="1">
    <source>
        <dbReference type="ARBA" id="ARBA00004245"/>
    </source>
</evidence>
<keyword evidence="3 9" id="KW-0493">Microtubule</keyword>
<dbReference type="EMBL" id="SKBN01000500">
    <property type="protein sequence ID" value="TGJ76599.1"/>
    <property type="molecule type" value="Genomic_DNA"/>
</dbReference>
<dbReference type="GO" id="GO:0005874">
    <property type="term" value="C:microtubule"/>
    <property type="evidence" value="ECO:0007669"/>
    <property type="project" value="UniProtKB-KW"/>
</dbReference>
<dbReference type="InterPro" id="IPR036961">
    <property type="entry name" value="Kinesin_motor_dom_sf"/>
</dbReference>
<feature type="domain" description="Kinesin motor" evidence="10">
    <location>
        <begin position="9"/>
        <end position="454"/>
    </location>
</feature>
<reference evidence="11 12" key="1">
    <citation type="submission" date="2019-03" db="EMBL/GenBank/DDBJ databases">
        <title>Draft genome sequence of Xylaria hypoxylon DSM 108379, a ubiquitous saprotrophic-parasitic fungi on hardwood.</title>
        <authorList>
            <person name="Buettner E."/>
            <person name="Leonhardt S."/>
            <person name="Gebauer A.M."/>
            <person name="Liers C."/>
            <person name="Hofrichter M."/>
            <person name="Kellner H."/>
        </authorList>
    </citation>
    <scope>NUCLEOTIDE SEQUENCE [LARGE SCALE GENOMIC DNA]</scope>
    <source>
        <strain evidence="11 12">DSM 108379</strain>
    </source>
</reference>
<dbReference type="PANTHER" id="PTHR47971">
    <property type="entry name" value="KINESIN-RELATED PROTEIN 6"/>
    <property type="match status" value="1"/>
</dbReference>
<accession>A0A4Z0XYJ4</accession>
<evidence type="ECO:0000313" key="11">
    <source>
        <dbReference type="EMBL" id="TGJ76599.1"/>
    </source>
</evidence>
<name>A0A4Z0XYJ4_9PEZI</name>
<dbReference type="PROSITE" id="PS00411">
    <property type="entry name" value="KINESIN_MOTOR_1"/>
    <property type="match status" value="1"/>
</dbReference>
<dbReference type="PANTHER" id="PTHR47971:SF8">
    <property type="entry name" value="KINESIN-LIKE PROTEIN"/>
    <property type="match status" value="1"/>
</dbReference>
<evidence type="ECO:0000259" key="10">
    <source>
        <dbReference type="PROSITE" id="PS50067"/>
    </source>
</evidence>
<proteinExistence type="inferred from homology"/>
<comment type="caution">
    <text evidence="11">The sequence shown here is derived from an EMBL/GenBank/DDBJ whole genome shotgun (WGS) entry which is preliminary data.</text>
</comment>
<dbReference type="STRING" id="37992.A0A4Z0XYJ4"/>
<dbReference type="InterPro" id="IPR027640">
    <property type="entry name" value="Kinesin-like_fam"/>
</dbReference>
<dbReference type="OrthoDB" id="3176171at2759"/>
<dbReference type="InterPro" id="IPR019821">
    <property type="entry name" value="Kinesin_motor_CS"/>
</dbReference>
<gene>
    <name evidence="11" type="ORF">E0Z10_g10858</name>
</gene>
<dbReference type="Pfam" id="PF00225">
    <property type="entry name" value="Kinesin"/>
    <property type="match status" value="2"/>
</dbReference>
<dbReference type="PROSITE" id="PS50067">
    <property type="entry name" value="KINESIN_MOTOR_2"/>
    <property type="match status" value="1"/>
</dbReference>
<sequence length="456" mass="50062">MSNKNHQNTLHVHVRWRPLNESEVAGGQIEQQSTAVNTSSLLSISVNSQSLGNGRPWTSPPAFQAVLEPQADNAYVYESIVAPAIPKILEGESCNFFAYGHSGSGKTHTVIGYDYEEDSKVGLCLAASQRLFDSLNSLRANGRETDDDKCRLGVGFSLFELRKNTAFDLLNGRKQCHIREGADGKTHIRGQTELLDGGRVRVQPLAQRACWTFDSLREELKQSLGQRAVGSSTVHNQSSRTHAVLKLEVVNRRLVEARRAVVERESELVPVGKRATDIAIEEQTRGVMKSAEGAWVANPDYRVNQQRIDEALAEKAIYEARVEAAEQHVSTVLSSNEAGRLGGKMVFVDLAGAEYQAEKGAQNVKQRVKQTPQERQEARQINTDLLALKEVIRAWSADEARIPFRLSPLTMVLREHFVGVAGGTSAMIVTVSPAKSQYAATLNSLKYGSLVGTVSS</sequence>
<dbReference type="Proteomes" id="UP000297716">
    <property type="component" value="Unassembled WGS sequence"/>
</dbReference>